<organism evidence="1 2">
    <name type="scientific">Gymnopus androsaceus JB14</name>
    <dbReference type="NCBI Taxonomy" id="1447944"/>
    <lineage>
        <taxon>Eukaryota</taxon>
        <taxon>Fungi</taxon>
        <taxon>Dikarya</taxon>
        <taxon>Basidiomycota</taxon>
        <taxon>Agaricomycotina</taxon>
        <taxon>Agaricomycetes</taxon>
        <taxon>Agaricomycetidae</taxon>
        <taxon>Agaricales</taxon>
        <taxon>Marasmiineae</taxon>
        <taxon>Omphalotaceae</taxon>
        <taxon>Gymnopus</taxon>
    </lineage>
</organism>
<dbReference type="Proteomes" id="UP000799118">
    <property type="component" value="Unassembled WGS sequence"/>
</dbReference>
<proteinExistence type="predicted"/>
<dbReference type="AlphaFoldDB" id="A0A6A4HH61"/>
<keyword evidence="2" id="KW-1185">Reference proteome</keyword>
<gene>
    <name evidence="1" type="ORF">BT96DRAFT_922084</name>
</gene>
<protein>
    <submittedName>
        <fullName evidence="1">Uncharacterized protein</fullName>
    </submittedName>
</protein>
<evidence type="ECO:0000313" key="2">
    <source>
        <dbReference type="Proteomes" id="UP000799118"/>
    </source>
</evidence>
<dbReference type="OrthoDB" id="3126724at2759"/>
<accession>A0A6A4HH61</accession>
<dbReference type="EMBL" id="ML769512">
    <property type="protein sequence ID" value="KAE9396527.1"/>
    <property type="molecule type" value="Genomic_DNA"/>
</dbReference>
<reference evidence="1" key="1">
    <citation type="journal article" date="2019" name="Environ. Microbiol.">
        <title>Fungal ecological strategies reflected in gene transcription - a case study of two litter decomposers.</title>
        <authorList>
            <person name="Barbi F."/>
            <person name="Kohler A."/>
            <person name="Barry K."/>
            <person name="Baskaran P."/>
            <person name="Daum C."/>
            <person name="Fauchery L."/>
            <person name="Ihrmark K."/>
            <person name="Kuo A."/>
            <person name="LaButti K."/>
            <person name="Lipzen A."/>
            <person name="Morin E."/>
            <person name="Grigoriev I.V."/>
            <person name="Henrissat B."/>
            <person name="Lindahl B."/>
            <person name="Martin F."/>
        </authorList>
    </citation>
    <scope>NUCLEOTIDE SEQUENCE</scope>
    <source>
        <strain evidence="1">JB14</strain>
    </source>
</reference>
<name>A0A6A4HH61_9AGAR</name>
<sequence>MSQPFVYTRIFLGSSGSRDEWMLTDAAKILWAVDNCLDNNIKFHTHRLITPSECKRGIILGSNPKSPRLRVPLPHPQITNYISQSSQLKEDFLRDIGDCAKDIRVRENNNDTLFIAFCSHGRERDGAVFIGPGMGMEHNTGMDTETIQDSEVSWITVEDMETALKDVPESTRIIIWLGFSQSGFWSKSKRWMAMNEPESRLEESQSTTHQGLPQFSHAALSRLELIPADDCN</sequence>
<evidence type="ECO:0000313" key="1">
    <source>
        <dbReference type="EMBL" id="KAE9396527.1"/>
    </source>
</evidence>